<keyword evidence="1" id="KW-0472">Membrane</keyword>
<name>A0A7W7ZEE6_9BACT</name>
<organism evidence="3 4">
    <name type="scientific">Granulicella aggregans</name>
    <dbReference type="NCBI Taxonomy" id="474949"/>
    <lineage>
        <taxon>Bacteria</taxon>
        <taxon>Pseudomonadati</taxon>
        <taxon>Acidobacteriota</taxon>
        <taxon>Terriglobia</taxon>
        <taxon>Terriglobales</taxon>
        <taxon>Acidobacteriaceae</taxon>
        <taxon>Granulicella</taxon>
    </lineage>
</organism>
<evidence type="ECO:0000313" key="4">
    <source>
        <dbReference type="Proteomes" id="UP000540989"/>
    </source>
</evidence>
<feature type="signal peptide" evidence="2">
    <location>
        <begin position="1"/>
        <end position="24"/>
    </location>
</feature>
<keyword evidence="1" id="KW-0812">Transmembrane</keyword>
<accession>A0A7W7ZEE6</accession>
<dbReference type="RefSeq" id="WP_184218006.1">
    <property type="nucleotide sequence ID" value="NZ_JACHIP010000004.1"/>
</dbReference>
<reference evidence="3 4" key="1">
    <citation type="submission" date="2020-08" db="EMBL/GenBank/DDBJ databases">
        <title>Genomic Encyclopedia of Type Strains, Phase IV (KMG-V): Genome sequencing to study the core and pangenomes of soil and plant-associated prokaryotes.</title>
        <authorList>
            <person name="Whitman W."/>
        </authorList>
    </citation>
    <scope>NUCLEOTIDE SEQUENCE [LARGE SCALE GENOMIC DNA]</scope>
    <source>
        <strain evidence="3 4">M8UP14</strain>
    </source>
</reference>
<dbReference type="AlphaFoldDB" id="A0A7W7ZEE6"/>
<dbReference type="Gene3D" id="3.10.450.160">
    <property type="entry name" value="inner membrane protein cigr"/>
    <property type="match status" value="1"/>
</dbReference>
<keyword evidence="2" id="KW-0732">Signal</keyword>
<proteinExistence type="predicted"/>
<evidence type="ECO:0000313" key="3">
    <source>
        <dbReference type="EMBL" id="MBB5058390.1"/>
    </source>
</evidence>
<keyword evidence="1" id="KW-1133">Transmembrane helix</keyword>
<feature type="chain" id="PRO_5030752544" evidence="2">
    <location>
        <begin position="25"/>
        <end position="107"/>
    </location>
</feature>
<dbReference type="EMBL" id="JACHIP010000004">
    <property type="protein sequence ID" value="MBB5058390.1"/>
    <property type="molecule type" value="Genomic_DNA"/>
</dbReference>
<evidence type="ECO:0000256" key="2">
    <source>
        <dbReference type="SAM" id="SignalP"/>
    </source>
</evidence>
<keyword evidence="4" id="KW-1185">Reference proteome</keyword>
<comment type="caution">
    <text evidence="3">The sequence shown here is derived from an EMBL/GenBank/DDBJ whole genome shotgun (WGS) entry which is preliminary data.</text>
</comment>
<dbReference type="Pfam" id="PF11776">
    <property type="entry name" value="RcnB"/>
    <property type="match status" value="1"/>
</dbReference>
<sequence length="107" mass="12356">MHTIRKLLAVSVVATGLIGGSLFAQDHHDEHHDDHHQNHPYVHHEEWKHGYHMNHDDWNRGERIDYRTYHLRQPPRGYEWREVDGNYVLAAVATGIIASAIIASAAH</sequence>
<protein>
    <submittedName>
        <fullName evidence="3">Ni/Co efflux regulator RcnB</fullName>
    </submittedName>
</protein>
<dbReference type="InterPro" id="IPR024572">
    <property type="entry name" value="RcnB"/>
</dbReference>
<dbReference type="Proteomes" id="UP000540989">
    <property type="component" value="Unassembled WGS sequence"/>
</dbReference>
<gene>
    <name evidence="3" type="ORF">HDF16_003104</name>
</gene>
<evidence type="ECO:0000256" key="1">
    <source>
        <dbReference type="SAM" id="Phobius"/>
    </source>
</evidence>
<feature type="transmembrane region" description="Helical" evidence="1">
    <location>
        <begin position="87"/>
        <end position="106"/>
    </location>
</feature>